<evidence type="ECO:0000313" key="3">
    <source>
        <dbReference type="Proteomes" id="UP000558997"/>
    </source>
</evidence>
<dbReference type="RefSeq" id="WP_184837453.1">
    <property type="nucleotide sequence ID" value="NZ_BAAAVN010000016.1"/>
</dbReference>
<proteinExistence type="predicted"/>
<keyword evidence="3" id="KW-1185">Reference proteome</keyword>
<protein>
    <recommendedName>
        <fullName evidence="4">PPE family protein</fullName>
    </recommendedName>
</protein>
<evidence type="ECO:0000313" key="2">
    <source>
        <dbReference type="EMBL" id="MBB5981171.1"/>
    </source>
</evidence>
<feature type="region of interest" description="Disordered" evidence="1">
    <location>
        <begin position="314"/>
        <end position="415"/>
    </location>
</feature>
<name>A0A841DTA6_9ACTN</name>
<evidence type="ECO:0008006" key="4">
    <source>
        <dbReference type="Google" id="ProtNLM"/>
    </source>
</evidence>
<comment type="caution">
    <text evidence="2">The sequence shown here is derived from an EMBL/GenBank/DDBJ whole genome shotgun (WGS) entry which is preliminary data.</text>
</comment>
<sequence>MGAYFGMELNAMAAMLYGQRAEPWHAGADLWGSACQQLLATHGDLGAANAVITTWPLSVGSASQAAFSGQVVGSLASLGEWSAYTGAMSAALRLGGTALNAAQAVMPALQSGYDTAVALSAAPLIGPFAAQVALGLQTAGAGMMEAVGTVMQAPTAVPPPSQGWQGPGGGAPTPASPVPAVPVTDVLDATDKLFSAMDKGVSLVQKITSLAQSGSAQDTLNKLPFKDLPGTVIHPDLPTLAGSATNLPASIGVPTTGPGGLGGGVGVGVGGVGLSGLPAAALTGTLGALTNSLRPSSPTSAQPFGTTSRSAALGARITPGTEPALADATARPTPTKPTPAIAPPTATPSGGGGSTTDPRPRKRPTKPNSQAPLHPALQPTVQASPQTPTPQFTLPPTPRPTPNPPLDTELFTPHP</sequence>
<organism evidence="2 3">
    <name type="scientific">Kribbella solani</name>
    <dbReference type="NCBI Taxonomy" id="236067"/>
    <lineage>
        <taxon>Bacteria</taxon>
        <taxon>Bacillati</taxon>
        <taxon>Actinomycetota</taxon>
        <taxon>Actinomycetes</taxon>
        <taxon>Propionibacteriales</taxon>
        <taxon>Kribbellaceae</taxon>
        <taxon>Kribbella</taxon>
    </lineage>
</organism>
<feature type="compositionally biased region" description="Pro residues" evidence="1">
    <location>
        <begin position="393"/>
        <end position="405"/>
    </location>
</feature>
<dbReference type="AlphaFoldDB" id="A0A841DTA6"/>
<dbReference type="Proteomes" id="UP000558997">
    <property type="component" value="Unassembled WGS sequence"/>
</dbReference>
<feature type="compositionally biased region" description="Pro residues" evidence="1">
    <location>
        <begin position="334"/>
        <end position="346"/>
    </location>
</feature>
<gene>
    <name evidence="2" type="ORF">HDA44_004512</name>
</gene>
<dbReference type="EMBL" id="JACHNF010000001">
    <property type="protein sequence ID" value="MBB5981171.1"/>
    <property type="molecule type" value="Genomic_DNA"/>
</dbReference>
<accession>A0A841DTA6</accession>
<evidence type="ECO:0000256" key="1">
    <source>
        <dbReference type="SAM" id="MobiDB-lite"/>
    </source>
</evidence>
<reference evidence="2 3" key="1">
    <citation type="submission" date="2020-08" db="EMBL/GenBank/DDBJ databases">
        <title>Sequencing the genomes of 1000 actinobacteria strains.</title>
        <authorList>
            <person name="Klenk H.-P."/>
        </authorList>
    </citation>
    <scope>NUCLEOTIDE SEQUENCE [LARGE SCALE GENOMIC DNA]</scope>
    <source>
        <strain evidence="2 3">DSM 17294</strain>
    </source>
</reference>